<dbReference type="Proteomes" id="UP000002071">
    <property type="component" value="Chromosome"/>
</dbReference>
<evidence type="ECO:0000313" key="2">
    <source>
        <dbReference type="Proteomes" id="UP000002071"/>
    </source>
</evidence>
<keyword evidence="2" id="KW-1185">Reference proteome</keyword>
<dbReference type="KEGG" id="hut:Huta_1279"/>
<dbReference type="RefSeq" id="WP_015789029.1">
    <property type="nucleotide sequence ID" value="NC_013158.1"/>
</dbReference>
<dbReference type="GeneID" id="8383554"/>
<name>C7NN55_HALUD</name>
<accession>C7NN55</accession>
<organism evidence="1 2">
    <name type="scientific">Halorhabdus utahensis (strain DSM 12940 / JCM 11049 / AX-2)</name>
    <dbReference type="NCBI Taxonomy" id="519442"/>
    <lineage>
        <taxon>Archaea</taxon>
        <taxon>Methanobacteriati</taxon>
        <taxon>Methanobacteriota</taxon>
        <taxon>Stenosarchaea group</taxon>
        <taxon>Halobacteria</taxon>
        <taxon>Halobacteriales</taxon>
        <taxon>Haloarculaceae</taxon>
        <taxon>Halorhabdus</taxon>
    </lineage>
</organism>
<proteinExistence type="predicted"/>
<dbReference type="PROSITE" id="PS51257">
    <property type="entry name" value="PROKAR_LIPOPROTEIN"/>
    <property type="match status" value="1"/>
</dbReference>
<dbReference type="AlphaFoldDB" id="C7NN55"/>
<sequence>MHRRSALLTLLVLLLVGLSGCSAAGSLSMHPAPNATVIADHATLNTSDLDEEAHRLAVGAVNGSGPTVTNDYPPFTPDRPIAVDGTYYNVSWSAIDSRQVPTFVLEIEKDPTNTTGDRIAYQDLPAVDQHALPDPGSTAVTGDGDIATLAVYNKTEQETSVLVPEPRYELVEFEDRTVRITVDGPSPKTIYTYRYEAEQVAANSDELATRLESTHLFTLSNLSTPQQKIINDAIGETYYQEQESDAWTRLLERFDAADPVYGDDENDSGYVDGEYLVRYDGTVYWADIYGYTDGGA</sequence>
<dbReference type="OrthoDB" id="193751at2157"/>
<dbReference type="eggNOG" id="arCOG06367">
    <property type="taxonomic scope" value="Archaea"/>
</dbReference>
<dbReference type="STRING" id="519442.Huta_1279"/>
<dbReference type="EMBL" id="CP001687">
    <property type="protein sequence ID" value="ACV11455.1"/>
    <property type="molecule type" value="Genomic_DNA"/>
</dbReference>
<evidence type="ECO:0000313" key="1">
    <source>
        <dbReference type="EMBL" id="ACV11455.1"/>
    </source>
</evidence>
<reference evidence="1 2" key="1">
    <citation type="journal article" date="2009" name="Stand. Genomic Sci.">
        <title>Complete genome sequence of Halorhabdus utahensis type strain (AX-2).</title>
        <authorList>
            <person name="Anderson I."/>
            <person name="Tindall B.J."/>
            <person name="Pomrenke H."/>
            <person name="Goker M."/>
            <person name="Lapidus A."/>
            <person name="Nolan M."/>
            <person name="Copeland A."/>
            <person name="Glavina Del Rio T."/>
            <person name="Chen F."/>
            <person name="Tice H."/>
            <person name="Cheng J.F."/>
            <person name="Lucas S."/>
            <person name="Chertkov O."/>
            <person name="Bruce D."/>
            <person name="Brettin T."/>
            <person name="Detter J.C."/>
            <person name="Han C."/>
            <person name="Goodwin L."/>
            <person name="Land M."/>
            <person name="Hauser L."/>
            <person name="Chang Y.J."/>
            <person name="Jeffries C.D."/>
            <person name="Pitluck S."/>
            <person name="Pati A."/>
            <person name="Mavromatis K."/>
            <person name="Ivanova N."/>
            <person name="Ovchinnikova G."/>
            <person name="Chen A."/>
            <person name="Palaniappan K."/>
            <person name="Chain P."/>
            <person name="Rohde M."/>
            <person name="Bristow J."/>
            <person name="Eisen J.A."/>
            <person name="Markowitz V."/>
            <person name="Hugenholtz P."/>
            <person name="Kyrpides N.C."/>
            <person name="Klenk H.P."/>
        </authorList>
    </citation>
    <scope>NUCLEOTIDE SEQUENCE [LARGE SCALE GENOMIC DNA]</scope>
    <source>
        <strain evidence="2">DSM 12940 / JCM 11049 / AX-2</strain>
    </source>
</reference>
<gene>
    <name evidence="1" type="ordered locus">Huta_1279</name>
</gene>
<protein>
    <submittedName>
        <fullName evidence="1">Uncharacterized protein</fullName>
    </submittedName>
</protein>
<dbReference type="HOGENOM" id="CLU_075998_0_0_2"/>